<reference evidence="1 2" key="1">
    <citation type="submission" date="2017-09" db="EMBL/GenBank/DDBJ databases">
        <title>Depth-based differentiation of microbial function through sediment-hosted aquifers and enrichment of novel symbionts in the deep terrestrial subsurface.</title>
        <authorList>
            <person name="Probst A.J."/>
            <person name="Ladd B."/>
            <person name="Jarett J.K."/>
            <person name="Geller-Mcgrath D.E."/>
            <person name="Sieber C.M."/>
            <person name="Emerson J.B."/>
            <person name="Anantharaman K."/>
            <person name="Thomas B.C."/>
            <person name="Malmstrom R."/>
            <person name="Stieglmeier M."/>
            <person name="Klingl A."/>
            <person name="Woyke T."/>
            <person name="Ryan C.M."/>
            <person name="Banfield J.F."/>
        </authorList>
    </citation>
    <scope>NUCLEOTIDE SEQUENCE [LARGE SCALE GENOMIC DNA]</scope>
    <source>
        <strain evidence="1">CG08_land_8_20_14_0_20_45_16</strain>
    </source>
</reference>
<protein>
    <submittedName>
        <fullName evidence="1">Uncharacterized protein</fullName>
    </submittedName>
</protein>
<dbReference type="EMBL" id="PEYM01000028">
    <property type="protein sequence ID" value="PIS31271.1"/>
    <property type="molecule type" value="Genomic_DNA"/>
</dbReference>
<dbReference type="Proteomes" id="UP000231343">
    <property type="component" value="Unassembled WGS sequence"/>
</dbReference>
<accession>A0A2H0Y390</accession>
<evidence type="ECO:0000313" key="1">
    <source>
        <dbReference type="EMBL" id="PIS31271.1"/>
    </source>
</evidence>
<dbReference type="InterPro" id="IPR058240">
    <property type="entry name" value="rSAM_sf"/>
</dbReference>
<gene>
    <name evidence="1" type="ORF">COT42_01520</name>
</gene>
<dbReference type="AlphaFoldDB" id="A0A2H0Y390"/>
<dbReference type="SUPFAM" id="SSF102114">
    <property type="entry name" value="Radical SAM enzymes"/>
    <property type="match status" value="1"/>
</dbReference>
<proteinExistence type="predicted"/>
<evidence type="ECO:0000313" key="2">
    <source>
        <dbReference type="Proteomes" id="UP000231343"/>
    </source>
</evidence>
<organism evidence="1 2">
    <name type="scientific">Candidatus Saganbacteria bacterium CG08_land_8_20_14_0_20_45_16</name>
    <dbReference type="NCBI Taxonomy" id="2014293"/>
    <lineage>
        <taxon>Bacteria</taxon>
        <taxon>Bacillati</taxon>
        <taxon>Saganbacteria</taxon>
    </lineage>
</organism>
<name>A0A2H0Y390_UNCSA</name>
<sequence>MANRMPSATFHHHAQAAKALGAKLITLSGGEALSHPEIEEFVMIAADLDFEKIRLLSGCWSQEESPTRLATLTKLINDHGTKLQLEVTFSIFRDLGIVEAFKSSWQTTVTDLLSLSDLPNSPITQKGSMVWKSGETNARWPKNRDPYHFLVEIAQKLGGRPVCTDPNVSLESSLWSLYPENVFLSFADKGVMVPLIFFPFIDFGRISKSARETGLHISHRCSHSLDDWGDSIDVKTTGLDSGWLAAPYITHYSTLQPCCSPTNTNPPQGSGIDINPESQVSLETALQKIYSIKGDLAKLRHELYREMERGTSFCQACIEARIQLLSN</sequence>
<comment type="caution">
    <text evidence="1">The sequence shown here is derived from an EMBL/GenBank/DDBJ whole genome shotgun (WGS) entry which is preliminary data.</text>
</comment>